<dbReference type="AlphaFoldDB" id="A0A514Z8S5"/>
<evidence type="ECO:0000256" key="3">
    <source>
        <dbReference type="ARBA" id="ARBA00023125"/>
    </source>
</evidence>
<dbReference type="EMBL" id="CP041356">
    <property type="protein sequence ID" value="QDK70986.1"/>
    <property type="molecule type" value="Genomic_DNA"/>
</dbReference>
<dbReference type="PANTHER" id="PTHR43140:SF1">
    <property type="entry name" value="TYPE I RESTRICTION ENZYME ECOKI SPECIFICITY SUBUNIT"/>
    <property type="match status" value="1"/>
</dbReference>
<dbReference type="SUPFAM" id="SSF116734">
    <property type="entry name" value="DNA methylase specificity domain"/>
    <property type="match status" value="1"/>
</dbReference>
<keyword evidence="6" id="KW-0378">Hydrolase</keyword>
<organism evidence="6 7">
    <name type="scientific">Lactococcus protaetiae</name>
    <dbReference type="NCBI Taxonomy" id="2592653"/>
    <lineage>
        <taxon>Bacteria</taxon>
        <taxon>Bacillati</taxon>
        <taxon>Bacillota</taxon>
        <taxon>Bacilli</taxon>
        <taxon>Lactobacillales</taxon>
        <taxon>Streptococcaceae</taxon>
        <taxon>Lactococcus</taxon>
    </lineage>
</organism>
<dbReference type="InterPro" id="IPR000055">
    <property type="entry name" value="Restrct_endonuc_typeI_TRD"/>
</dbReference>
<dbReference type="KEGG" id="lack:FLP15_07200"/>
<protein>
    <submittedName>
        <fullName evidence="6">Restriction endonuclease subunit S</fullName>
    </submittedName>
</protein>
<evidence type="ECO:0000256" key="2">
    <source>
        <dbReference type="ARBA" id="ARBA00022747"/>
    </source>
</evidence>
<keyword evidence="3" id="KW-0238">DNA-binding</keyword>
<proteinExistence type="inferred from homology"/>
<keyword evidence="7" id="KW-1185">Reference proteome</keyword>
<dbReference type="OrthoDB" id="9795776at2"/>
<comment type="similarity">
    <text evidence="1">Belongs to the type-I restriction system S methylase family.</text>
</comment>
<evidence type="ECO:0000259" key="5">
    <source>
        <dbReference type="Pfam" id="PF01420"/>
    </source>
</evidence>
<accession>A0A514Z8S5</accession>
<gene>
    <name evidence="6" type="ORF">FLP15_07200</name>
</gene>
<dbReference type="PANTHER" id="PTHR43140">
    <property type="entry name" value="TYPE-1 RESTRICTION ENZYME ECOKI SPECIFICITY PROTEIN"/>
    <property type="match status" value="1"/>
</dbReference>
<dbReference type="GO" id="GO:0004519">
    <property type="term" value="F:endonuclease activity"/>
    <property type="evidence" value="ECO:0007669"/>
    <property type="project" value="UniProtKB-KW"/>
</dbReference>
<dbReference type="GO" id="GO:0003677">
    <property type="term" value="F:DNA binding"/>
    <property type="evidence" value="ECO:0007669"/>
    <property type="project" value="UniProtKB-KW"/>
</dbReference>
<dbReference type="Proteomes" id="UP000315128">
    <property type="component" value="Chromosome"/>
</dbReference>
<dbReference type="Gene3D" id="3.90.220.20">
    <property type="entry name" value="DNA methylase specificity domains"/>
    <property type="match status" value="1"/>
</dbReference>
<comment type="subunit">
    <text evidence="4">The methyltransferase is composed of M and S polypeptides.</text>
</comment>
<evidence type="ECO:0000313" key="6">
    <source>
        <dbReference type="EMBL" id="QDK70986.1"/>
    </source>
</evidence>
<dbReference type="GO" id="GO:0009307">
    <property type="term" value="P:DNA restriction-modification system"/>
    <property type="evidence" value="ECO:0007669"/>
    <property type="project" value="UniProtKB-KW"/>
</dbReference>
<keyword evidence="6" id="KW-0255">Endonuclease</keyword>
<name>A0A514Z8S5_9LACT</name>
<feature type="domain" description="Type I restriction modification DNA specificity" evidence="5">
    <location>
        <begin position="1"/>
        <end position="43"/>
    </location>
</feature>
<dbReference type="InterPro" id="IPR051212">
    <property type="entry name" value="Type-I_RE_S_subunit"/>
</dbReference>
<sequence>MQTGIPSLTKPMVEKVKIAIPPLNLQSKIVEILDKFQALTEDVSGLLPEEIALRQKQYAYYREQLLTFTANSGKASQPASQPASH</sequence>
<evidence type="ECO:0000256" key="4">
    <source>
        <dbReference type="ARBA" id="ARBA00038652"/>
    </source>
</evidence>
<keyword evidence="6" id="KW-0540">Nuclease</keyword>
<dbReference type="InterPro" id="IPR044946">
    <property type="entry name" value="Restrct_endonuc_typeI_TRD_sf"/>
</dbReference>
<evidence type="ECO:0000256" key="1">
    <source>
        <dbReference type="ARBA" id="ARBA00010923"/>
    </source>
</evidence>
<reference evidence="6 7" key="1">
    <citation type="submission" date="2019-07" db="EMBL/GenBank/DDBJ databases">
        <title>Genome sequencing of KACC 19320.</title>
        <authorList>
            <person name="Heo J."/>
            <person name="Kim S.-J."/>
            <person name="Kim J.-S."/>
            <person name="Hong S.-B."/>
            <person name="Kwon S.-W."/>
        </authorList>
    </citation>
    <scope>NUCLEOTIDE SEQUENCE [LARGE SCALE GENOMIC DNA]</scope>
    <source>
        <strain evidence="6 7">KACC 19320</strain>
    </source>
</reference>
<dbReference type="Pfam" id="PF01420">
    <property type="entry name" value="Methylase_S"/>
    <property type="match status" value="1"/>
</dbReference>
<dbReference type="REBASE" id="334166">
    <property type="entry name" value="S3.Lsp19320ORF7175P"/>
</dbReference>
<evidence type="ECO:0000313" key="7">
    <source>
        <dbReference type="Proteomes" id="UP000315128"/>
    </source>
</evidence>
<keyword evidence="2" id="KW-0680">Restriction system</keyword>